<dbReference type="InterPro" id="IPR013759">
    <property type="entry name" value="Topo_IIA_B_C"/>
</dbReference>
<dbReference type="SUPFAM" id="SSF56719">
    <property type="entry name" value="Type II DNA topoisomerase"/>
    <property type="match status" value="1"/>
</dbReference>
<dbReference type="CDD" id="cd00822">
    <property type="entry name" value="TopoII_Trans_DNA_gyrase"/>
    <property type="match status" value="1"/>
</dbReference>
<evidence type="ECO:0000256" key="11">
    <source>
        <dbReference type="ARBA" id="ARBA00023235"/>
    </source>
</evidence>
<accession>A0A6B1DQQ8</accession>
<dbReference type="Gene3D" id="3.30.565.10">
    <property type="entry name" value="Histidine kinase-like ATPase, C-terminal domain"/>
    <property type="match status" value="1"/>
</dbReference>
<dbReference type="GO" id="GO:0034335">
    <property type="term" value="F:DNA negative supercoiling activity"/>
    <property type="evidence" value="ECO:0007669"/>
    <property type="project" value="UniProtKB-ARBA"/>
</dbReference>
<feature type="region of interest" description="Disordered" evidence="12">
    <location>
        <begin position="631"/>
        <end position="652"/>
    </location>
</feature>
<dbReference type="NCBIfam" id="TIGR01059">
    <property type="entry name" value="gyrB"/>
    <property type="match status" value="1"/>
</dbReference>
<keyword evidence="8" id="KW-0460">Magnesium</keyword>
<dbReference type="InterPro" id="IPR014721">
    <property type="entry name" value="Ribsml_uS5_D2-typ_fold_subgr"/>
</dbReference>
<keyword evidence="9" id="KW-0799">Topoisomerase</keyword>
<proteinExistence type="inferred from homology"/>
<feature type="domain" description="Toprim" evidence="13">
    <location>
        <begin position="428"/>
        <end position="542"/>
    </location>
</feature>
<protein>
    <recommendedName>
        <fullName evidence="4">DNA topoisomerase (ATP-hydrolyzing)</fullName>
        <ecNumber evidence="4">5.6.2.2</ecNumber>
    </recommendedName>
</protein>
<dbReference type="GO" id="GO:0046872">
    <property type="term" value="F:metal ion binding"/>
    <property type="evidence" value="ECO:0007669"/>
    <property type="project" value="UniProtKB-KW"/>
</dbReference>
<dbReference type="PROSITE" id="PS50880">
    <property type="entry name" value="TOPRIM"/>
    <property type="match status" value="1"/>
</dbReference>
<feature type="compositionally biased region" description="Polar residues" evidence="12">
    <location>
        <begin position="641"/>
        <end position="652"/>
    </location>
</feature>
<reference evidence="14" key="1">
    <citation type="submission" date="2019-09" db="EMBL/GenBank/DDBJ databases">
        <title>Characterisation of the sponge microbiome using genome-centric metagenomics.</title>
        <authorList>
            <person name="Engelberts J.P."/>
            <person name="Robbins S.J."/>
            <person name="De Goeij J.M."/>
            <person name="Aranda M."/>
            <person name="Bell S.C."/>
            <person name="Webster N.S."/>
        </authorList>
    </citation>
    <scope>NUCLEOTIDE SEQUENCE</scope>
    <source>
        <strain evidence="14">SB0662_bin_9</strain>
    </source>
</reference>
<dbReference type="InterPro" id="IPR006171">
    <property type="entry name" value="TOPRIM_dom"/>
</dbReference>
<dbReference type="GO" id="GO:0006265">
    <property type="term" value="P:DNA topological change"/>
    <property type="evidence" value="ECO:0007669"/>
    <property type="project" value="InterPro"/>
</dbReference>
<evidence type="ECO:0000256" key="3">
    <source>
        <dbReference type="ARBA" id="ARBA00010708"/>
    </source>
</evidence>
<evidence type="ECO:0000256" key="8">
    <source>
        <dbReference type="ARBA" id="ARBA00022842"/>
    </source>
</evidence>
<evidence type="ECO:0000256" key="1">
    <source>
        <dbReference type="ARBA" id="ARBA00000185"/>
    </source>
</evidence>
<keyword evidence="10" id="KW-0238">DNA-binding</keyword>
<dbReference type="Pfam" id="PF00986">
    <property type="entry name" value="DNA_gyraseB_C"/>
    <property type="match status" value="1"/>
</dbReference>
<dbReference type="InterPro" id="IPR018522">
    <property type="entry name" value="TopoIIA_CS"/>
</dbReference>
<dbReference type="InterPro" id="IPR036890">
    <property type="entry name" value="HATPase_C_sf"/>
</dbReference>
<comment type="catalytic activity">
    <reaction evidence="1">
        <text>ATP-dependent breakage, passage and rejoining of double-stranded DNA.</text>
        <dbReference type="EC" id="5.6.2.2"/>
    </reaction>
</comment>
<dbReference type="InterPro" id="IPR001241">
    <property type="entry name" value="Topo_IIA"/>
</dbReference>
<dbReference type="InterPro" id="IPR020568">
    <property type="entry name" value="Ribosomal_Su5_D2-typ_SF"/>
</dbReference>
<dbReference type="InterPro" id="IPR003594">
    <property type="entry name" value="HATPase_dom"/>
</dbReference>
<dbReference type="AlphaFoldDB" id="A0A6B1DQQ8"/>
<dbReference type="Pfam" id="PF01751">
    <property type="entry name" value="Toprim"/>
    <property type="match status" value="1"/>
</dbReference>
<dbReference type="PRINTS" id="PR00418">
    <property type="entry name" value="TPI2FAMILY"/>
</dbReference>
<gene>
    <name evidence="14" type="primary">gyrB</name>
    <name evidence="14" type="ORF">F4Y08_06365</name>
</gene>
<dbReference type="SUPFAM" id="SSF55874">
    <property type="entry name" value="ATPase domain of HSP90 chaperone/DNA topoisomerase II/histidine kinase"/>
    <property type="match status" value="1"/>
</dbReference>
<dbReference type="PANTHER" id="PTHR45866">
    <property type="entry name" value="DNA GYRASE/TOPOISOMERASE SUBUNIT B"/>
    <property type="match status" value="1"/>
</dbReference>
<evidence type="ECO:0000256" key="5">
    <source>
        <dbReference type="ARBA" id="ARBA00022723"/>
    </source>
</evidence>
<evidence type="ECO:0000256" key="12">
    <source>
        <dbReference type="SAM" id="MobiDB-lite"/>
    </source>
</evidence>
<dbReference type="SMART" id="SM00433">
    <property type="entry name" value="TOP2c"/>
    <property type="match status" value="1"/>
</dbReference>
<dbReference type="SMART" id="SM00387">
    <property type="entry name" value="HATPase_c"/>
    <property type="match status" value="1"/>
</dbReference>
<comment type="similarity">
    <text evidence="3">Belongs to the type II topoisomerase GyrB family.</text>
</comment>
<dbReference type="GO" id="GO:0005694">
    <property type="term" value="C:chromosome"/>
    <property type="evidence" value="ECO:0007669"/>
    <property type="project" value="InterPro"/>
</dbReference>
<dbReference type="FunFam" id="3.30.230.10:FF:000005">
    <property type="entry name" value="DNA gyrase subunit B"/>
    <property type="match status" value="1"/>
</dbReference>
<dbReference type="EMBL" id="VXPY01000038">
    <property type="protein sequence ID" value="MYD89950.1"/>
    <property type="molecule type" value="Genomic_DNA"/>
</dbReference>
<dbReference type="Gene3D" id="3.30.230.10">
    <property type="match status" value="1"/>
</dbReference>
<dbReference type="Pfam" id="PF00204">
    <property type="entry name" value="DNA_gyraseB"/>
    <property type="match status" value="1"/>
</dbReference>
<dbReference type="NCBIfam" id="NF011501">
    <property type="entry name" value="PRK14939.1"/>
    <property type="match status" value="1"/>
</dbReference>
<keyword evidence="5" id="KW-0479">Metal-binding</keyword>
<dbReference type="PROSITE" id="PS00177">
    <property type="entry name" value="TOPOISOMERASE_II"/>
    <property type="match status" value="1"/>
</dbReference>
<comment type="cofactor">
    <cofactor evidence="2">
        <name>Mg(2+)</name>
        <dbReference type="ChEBI" id="CHEBI:18420"/>
    </cofactor>
</comment>
<keyword evidence="7" id="KW-0067">ATP-binding</keyword>
<evidence type="ECO:0000256" key="10">
    <source>
        <dbReference type="ARBA" id="ARBA00023125"/>
    </source>
</evidence>
<evidence type="ECO:0000256" key="9">
    <source>
        <dbReference type="ARBA" id="ARBA00023029"/>
    </source>
</evidence>
<comment type="caution">
    <text evidence="14">The sequence shown here is derived from an EMBL/GenBank/DDBJ whole genome shotgun (WGS) entry which is preliminary data.</text>
</comment>
<evidence type="ECO:0000256" key="2">
    <source>
        <dbReference type="ARBA" id="ARBA00001946"/>
    </source>
</evidence>
<dbReference type="CDD" id="cd16928">
    <property type="entry name" value="HATPase_GyrB-like"/>
    <property type="match status" value="1"/>
</dbReference>
<dbReference type="InterPro" id="IPR011557">
    <property type="entry name" value="GyrB"/>
</dbReference>
<dbReference type="InterPro" id="IPR000565">
    <property type="entry name" value="Topo_IIA_B"/>
</dbReference>
<dbReference type="Pfam" id="PF02518">
    <property type="entry name" value="HATPase_c"/>
    <property type="match status" value="1"/>
</dbReference>
<evidence type="ECO:0000256" key="7">
    <source>
        <dbReference type="ARBA" id="ARBA00022840"/>
    </source>
</evidence>
<evidence type="ECO:0000313" key="14">
    <source>
        <dbReference type="EMBL" id="MYD89950.1"/>
    </source>
</evidence>
<evidence type="ECO:0000256" key="6">
    <source>
        <dbReference type="ARBA" id="ARBA00022741"/>
    </source>
</evidence>
<dbReference type="FunFam" id="3.30.565.10:FF:000002">
    <property type="entry name" value="DNA gyrase subunit B"/>
    <property type="match status" value="1"/>
</dbReference>
<dbReference type="PANTHER" id="PTHR45866:SF1">
    <property type="entry name" value="DNA GYRASE SUBUNIT B, MITOCHONDRIAL"/>
    <property type="match status" value="1"/>
</dbReference>
<dbReference type="Gene3D" id="3.40.50.670">
    <property type="match status" value="1"/>
</dbReference>
<evidence type="ECO:0000259" key="13">
    <source>
        <dbReference type="PROSITE" id="PS50880"/>
    </source>
</evidence>
<dbReference type="FunFam" id="3.40.50.670:FF:000002">
    <property type="entry name" value="DNA gyrase subunit B"/>
    <property type="match status" value="1"/>
</dbReference>
<evidence type="ECO:0000256" key="4">
    <source>
        <dbReference type="ARBA" id="ARBA00012895"/>
    </source>
</evidence>
<dbReference type="SUPFAM" id="SSF54211">
    <property type="entry name" value="Ribosomal protein S5 domain 2-like"/>
    <property type="match status" value="1"/>
</dbReference>
<name>A0A6B1DQQ8_9CHLR</name>
<dbReference type="InterPro" id="IPR013760">
    <property type="entry name" value="Topo_IIA-like_dom_sf"/>
</dbReference>
<dbReference type="GO" id="GO:0005524">
    <property type="term" value="F:ATP binding"/>
    <property type="evidence" value="ECO:0007669"/>
    <property type="project" value="UniProtKB-KW"/>
</dbReference>
<sequence>MPPNAEQNTNAYSAEAIQALKGLEPVRERPGMYVGGTGEGGLHHCVYEVVDNSIDEAMQGSCDRIDIHIQADGSISVSDNGRGIPVDMHPTEKMPALTLVMTTLHAGGKFNERSGYSVSGGLHGVGVSAVNALSEWMVTQVKRGGQVHQQEFERGHPVTDLEVVGTCEPEDTGTTQHYKWDETIFDKGVAYRADELLERFREMAFLNRGVTIRFTDERESPVEDTTFYFEGGLGSFVRYMNRQRHVLHPPIYIHRTIEGNEIEVGLQYTDSDQEHTVVFCNTIKNPDGGTHLTGLRKALTRQMNEHARKINRLKDNDANFTGEDTRDGLTAVVSVKVPSPQFEGQNKLKLLNKEVQGYVETVVAEELAEWMTANAADARAIIDKCQNAAEARTAARRARDMVRRKGLLDSMTLPGKLADCSSRNPSETELYLVEGDSAGGSAKQGRDRQFQAILPLRGKILNVQKAKDSKALENKEIQALIKAMGTGIKSEFSLDNLRYHRIIVMTDADVDGAHIRTLLLTFFYRYMKPLIEEGHLYIAQPPLFKVAVTEQNGKAKRKQTSYVYNERQLAELQREKGNDNVKLEQRYKGLGEMNAEQLWTTTMDPDARTLLQVTVDDDAADADQLFMDLMGPDAEPRRRFIQQNSDRATPDY</sequence>
<dbReference type="CDD" id="cd03366">
    <property type="entry name" value="TOPRIM_TopoIIA_GyrB"/>
    <property type="match status" value="1"/>
</dbReference>
<dbReference type="NCBIfam" id="NF004189">
    <property type="entry name" value="PRK05644.1"/>
    <property type="match status" value="1"/>
</dbReference>
<dbReference type="EC" id="5.6.2.2" evidence="4"/>
<dbReference type="PRINTS" id="PR01159">
    <property type="entry name" value="DNAGYRASEB"/>
</dbReference>
<dbReference type="InterPro" id="IPR034160">
    <property type="entry name" value="TOPRIM_GyrB"/>
</dbReference>
<dbReference type="InterPro" id="IPR013506">
    <property type="entry name" value="Topo_IIA_bsu_dom2"/>
</dbReference>
<dbReference type="InterPro" id="IPR002288">
    <property type="entry name" value="DNA_gyrase_B_C"/>
</dbReference>
<organism evidence="14">
    <name type="scientific">Caldilineaceae bacterium SB0662_bin_9</name>
    <dbReference type="NCBI Taxonomy" id="2605258"/>
    <lineage>
        <taxon>Bacteria</taxon>
        <taxon>Bacillati</taxon>
        <taxon>Chloroflexota</taxon>
        <taxon>Caldilineae</taxon>
        <taxon>Caldilineales</taxon>
        <taxon>Caldilineaceae</taxon>
    </lineage>
</organism>
<keyword evidence="6" id="KW-0547">Nucleotide-binding</keyword>
<keyword evidence="11 14" id="KW-0413">Isomerase</keyword>
<dbReference type="GO" id="GO:0003677">
    <property type="term" value="F:DNA binding"/>
    <property type="evidence" value="ECO:0007669"/>
    <property type="project" value="UniProtKB-KW"/>
</dbReference>